<dbReference type="InterPro" id="IPR011707">
    <property type="entry name" value="Cu-oxidase-like_N"/>
</dbReference>
<sequence>MKNKLKILLAIGAISIVLTGCFDTNKHEDMDHSNMNMEQSEKSSEATATPKEAWGDNKLTQTTPAVDGKEYTITAQASHLKVSNDKTLPVWTFNNSVPGPEIRVKVGDTVKIHLKNELEEPVSIHWHGYPVPNDMDGIPGVTQDAVVAGKSFTYEFKATVPGTYWYHSHQDSVNQVDKGLYGTLIVEDPNESYDRDYTLVLDEWMSSGSMNMNKESEGDSSSDGHNMGDMEGMDHSQMGHGQSESKESESMDHSNMNMGSMGGHDMSMYDVYTMNGKTGDAIDKLIVKEGDKVRIRLVNAGYITHTMHLHGHEFKVIASDGQPVNSPAVITDQGMSIAPGERYDIEFTANKPGNWLLEEHGTDDRVKNMRTVIAYEGVTTQTDTSNAKEKLPAFDLTNYGKQAQTKFTLDQKFDQDVLMDLNTEMKDGKMVYTINGKVFPDTDKIKVDKGEKVKVTFVNNSMMDDHPMHLHGHFFQVLSRNGKPLEGAPVIKDTLNVKPGEEYVVAFEADNPGDWMFHCHDLHHAADGMVTDVMYKGYKSNYTPDPTVGNKPE</sequence>
<dbReference type="InterPro" id="IPR008972">
    <property type="entry name" value="Cupredoxin"/>
</dbReference>
<feature type="compositionally biased region" description="Polar residues" evidence="4">
    <location>
        <begin position="209"/>
        <end position="224"/>
    </location>
</feature>
<keyword evidence="2" id="KW-0560">Oxidoreductase</keyword>
<accession>A0ABR9AT44</accession>
<evidence type="ECO:0000256" key="4">
    <source>
        <dbReference type="SAM" id="MobiDB-lite"/>
    </source>
</evidence>
<protein>
    <submittedName>
        <fullName evidence="8">Multicopper oxidase family protein</fullName>
    </submittedName>
</protein>
<feature type="compositionally biased region" description="Basic and acidic residues" evidence="4">
    <location>
        <begin position="243"/>
        <end position="252"/>
    </location>
</feature>
<dbReference type="InterPro" id="IPR011706">
    <property type="entry name" value="Cu-oxidase_C"/>
</dbReference>
<dbReference type="InterPro" id="IPR001117">
    <property type="entry name" value="Cu-oxidase_2nd"/>
</dbReference>
<feature type="region of interest" description="Disordered" evidence="4">
    <location>
        <begin position="29"/>
        <end position="62"/>
    </location>
</feature>
<dbReference type="Pfam" id="PF07731">
    <property type="entry name" value="Cu-oxidase_2"/>
    <property type="match status" value="1"/>
</dbReference>
<evidence type="ECO:0000259" key="7">
    <source>
        <dbReference type="Pfam" id="PF07732"/>
    </source>
</evidence>
<dbReference type="PANTHER" id="PTHR11709:SF394">
    <property type="entry name" value="FI03373P-RELATED"/>
    <property type="match status" value="1"/>
</dbReference>
<keyword evidence="1" id="KW-0479">Metal-binding</keyword>
<dbReference type="CDD" id="cd04202">
    <property type="entry name" value="CuRO_D2_2dMcoN_like"/>
    <property type="match status" value="2"/>
</dbReference>
<evidence type="ECO:0000256" key="1">
    <source>
        <dbReference type="ARBA" id="ARBA00022723"/>
    </source>
</evidence>
<evidence type="ECO:0000256" key="2">
    <source>
        <dbReference type="ARBA" id="ARBA00023002"/>
    </source>
</evidence>
<evidence type="ECO:0000259" key="6">
    <source>
        <dbReference type="Pfam" id="PF07731"/>
    </source>
</evidence>
<name>A0ABR9AT44_9BACL</name>
<dbReference type="RefSeq" id="WP_192023758.1">
    <property type="nucleotide sequence ID" value="NZ_JACYTN010000002.1"/>
</dbReference>
<feature type="domain" description="Plastocyanin-like" evidence="5">
    <location>
        <begin position="260"/>
        <end position="370"/>
    </location>
</feature>
<dbReference type="Gene3D" id="2.60.40.420">
    <property type="entry name" value="Cupredoxins - blue copper proteins"/>
    <property type="match status" value="2"/>
</dbReference>
<dbReference type="PROSITE" id="PS00079">
    <property type="entry name" value="MULTICOPPER_OXIDASE1"/>
    <property type="match status" value="1"/>
</dbReference>
<evidence type="ECO:0000313" key="8">
    <source>
        <dbReference type="EMBL" id="MBD8497297.1"/>
    </source>
</evidence>
<keyword evidence="9" id="KW-1185">Reference proteome</keyword>
<feature type="region of interest" description="Disordered" evidence="4">
    <location>
        <begin position="209"/>
        <end position="260"/>
    </location>
</feature>
<feature type="domain" description="Plastocyanin-like" evidence="7">
    <location>
        <begin position="78"/>
        <end position="190"/>
    </location>
</feature>
<evidence type="ECO:0000256" key="3">
    <source>
        <dbReference type="ARBA" id="ARBA00023008"/>
    </source>
</evidence>
<evidence type="ECO:0000259" key="5">
    <source>
        <dbReference type="Pfam" id="PF00394"/>
    </source>
</evidence>
<dbReference type="Proteomes" id="UP000634529">
    <property type="component" value="Unassembled WGS sequence"/>
</dbReference>
<dbReference type="PROSITE" id="PS51257">
    <property type="entry name" value="PROKAR_LIPOPROTEIN"/>
    <property type="match status" value="1"/>
</dbReference>
<dbReference type="EMBL" id="JACYTN010000002">
    <property type="protein sequence ID" value="MBD8497297.1"/>
    <property type="molecule type" value="Genomic_DNA"/>
</dbReference>
<evidence type="ECO:0000313" key="9">
    <source>
        <dbReference type="Proteomes" id="UP000634529"/>
    </source>
</evidence>
<feature type="domain" description="Plastocyanin-like" evidence="6">
    <location>
        <begin position="417"/>
        <end position="535"/>
    </location>
</feature>
<organism evidence="8 9">
    <name type="scientific">Paenibacillus arenosi</name>
    <dbReference type="NCBI Taxonomy" id="2774142"/>
    <lineage>
        <taxon>Bacteria</taxon>
        <taxon>Bacillati</taxon>
        <taxon>Bacillota</taxon>
        <taxon>Bacilli</taxon>
        <taxon>Bacillales</taxon>
        <taxon>Paenibacillaceae</taxon>
        <taxon>Paenibacillus</taxon>
    </lineage>
</organism>
<dbReference type="Pfam" id="PF00394">
    <property type="entry name" value="Cu-oxidase"/>
    <property type="match status" value="1"/>
</dbReference>
<dbReference type="InterPro" id="IPR002355">
    <property type="entry name" value="Cu_oxidase_Cu_BS"/>
</dbReference>
<dbReference type="PANTHER" id="PTHR11709">
    <property type="entry name" value="MULTI-COPPER OXIDASE"/>
    <property type="match status" value="1"/>
</dbReference>
<dbReference type="InterPro" id="IPR045087">
    <property type="entry name" value="Cu-oxidase_fam"/>
</dbReference>
<proteinExistence type="predicted"/>
<reference evidence="8 9" key="1">
    <citation type="submission" date="2020-09" db="EMBL/GenBank/DDBJ databases">
        <title>Paenibacillus sp. CAU 1523 isolated from sand of Haeundae Beach.</title>
        <authorList>
            <person name="Kim W."/>
        </authorList>
    </citation>
    <scope>NUCLEOTIDE SEQUENCE [LARGE SCALE GENOMIC DNA]</scope>
    <source>
        <strain evidence="8 9">CAU 1523</strain>
    </source>
</reference>
<dbReference type="PROSITE" id="PS00080">
    <property type="entry name" value="MULTICOPPER_OXIDASE2"/>
    <property type="match status" value="1"/>
</dbReference>
<dbReference type="CDD" id="cd13861">
    <property type="entry name" value="CuRO_1_CumA_like"/>
    <property type="match status" value="1"/>
</dbReference>
<keyword evidence="3" id="KW-0186">Copper</keyword>
<dbReference type="Pfam" id="PF07732">
    <property type="entry name" value="Cu-oxidase_3"/>
    <property type="match status" value="1"/>
</dbReference>
<gene>
    <name evidence="8" type="ORF">IFO66_03185</name>
</gene>
<comment type="caution">
    <text evidence="8">The sequence shown here is derived from an EMBL/GenBank/DDBJ whole genome shotgun (WGS) entry which is preliminary data.</text>
</comment>
<dbReference type="SUPFAM" id="SSF49503">
    <property type="entry name" value="Cupredoxins"/>
    <property type="match status" value="3"/>
</dbReference>
<dbReference type="InterPro" id="IPR033138">
    <property type="entry name" value="Cu_oxidase_CS"/>
</dbReference>